<keyword evidence="2" id="KW-1003">Cell membrane</keyword>
<evidence type="ECO:0000256" key="6">
    <source>
        <dbReference type="SAM" id="Phobius"/>
    </source>
</evidence>
<feature type="transmembrane region" description="Helical" evidence="6">
    <location>
        <begin position="134"/>
        <end position="155"/>
    </location>
</feature>
<name>A0A8S8XJH4_9PROT</name>
<dbReference type="AlphaFoldDB" id="A0A8S8XJH4"/>
<keyword evidence="5 6" id="KW-0472">Membrane</keyword>
<keyword evidence="8" id="KW-1185">Reference proteome</keyword>
<protein>
    <submittedName>
        <fullName evidence="7">ABC transporter permease</fullName>
    </submittedName>
</protein>
<evidence type="ECO:0000256" key="4">
    <source>
        <dbReference type="ARBA" id="ARBA00022989"/>
    </source>
</evidence>
<feature type="transmembrane region" description="Helical" evidence="6">
    <location>
        <begin position="47"/>
        <end position="80"/>
    </location>
</feature>
<dbReference type="RefSeq" id="WP_420245529.1">
    <property type="nucleotide sequence ID" value="NZ_BOPV01000001.1"/>
</dbReference>
<dbReference type="Pfam" id="PF02653">
    <property type="entry name" value="BPD_transp_2"/>
    <property type="match status" value="1"/>
</dbReference>
<evidence type="ECO:0000256" key="2">
    <source>
        <dbReference type="ARBA" id="ARBA00022475"/>
    </source>
</evidence>
<feature type="transmembrane region" description="Helical" evidence="6">
    <location>
        <begin position="92"/>
        <end position="114"/>
    </location>
</feature>
<sequence>METATQILLLVAAAIRLATPLLLAALAGLYAERSGVIDLSLEGKMLAGAFAGAAVASVTGSVWVGALGAILTGIVLSLLHGFATVTHRGNQVVAGMAINIAMAGLIPTVAQAIFALGGQTPQLGPAQRFLNVALGNNALTFFAFLAVPATGWLLYRTGWGLRLRAVGENPYAVDTAGLPVARLRYQALLVNGALAGLAGAYLSMAANAGFSRDMTAGKGYLAIAALIFGRWAPVPTMLACLLFAFADAAQAQLQTVRILPSQFVGALPYILTVLVLALVGKGGGMPKALGIPYVKERGA</sequence>
<proteinExistence type="predicted"/>
<dbReference type="PANTHER" id="PTHR43370">
    <property type="entry name" value="SUGAR ABC TRANSPORTER INTEGRAL MEMBRANE PROTEIN-RELATED"/>
    <property type="match status" value="1"/>
</dbReference>
<dbReference type="EMBL" id="BOPV01000001">
    <property type="protein sequence ID" value="GIL41857.1"/>
    <property type="molecule type" value="Genomic_DNA"/>
</dbReference>
<organism evidence="7 8">
    <name type="scientific">Roseiterribacter gracilis</name>
    <dbReference type="NCBI Taxonomy" id="2812848"/>
    <lineage>
        <taxon>Bacteria</taxon>
        <taxon>Pseudomonadati</taxon>
        <taxon>Pseudomonadota</taxon>
        <taxon>Alphaproteobacteria</taxon>
        <taxon>Rhodospirillales</taxon>
        <taxon>Roseiterribacteraceae</taxon>
        <taxon>Roseiterribacter</taxon>
    </lineage>
</organism>
<gene>
    <name evidence="7" type="ORF">TMPK1_40940</name>
</gene>
<keyword evidence="3 6" id="KW-0812">Transmembrane</keyword>
<evidence type="ECO:0000313" key="8">
    <source>
        <dbReference type="Proteomes" id="UP000681075"/>
    </source>
</evidence>
<feature type="transmembrane region" description="Helical" evidence="6">
    <location>
        <begin position="188"/>
        <end position="208"/>
    </location>
</feature>
<feature type="transmembrane region" description="Helical" evidence="6">
    <location>
        <begin position="220"/>
        <end position="246"/>
    </location>
</feature>
<keyword evidence="4 6" id="KW-1133">Transmembrane helix</keyword>
<reference evidence="7" key="1">
    <citation type="submission" date="2021-02" db="EMBL/GenBank/DDBJ databases">
        <title>Genome sequence of Rhodospirillales sp. strain TMPK1 isolated from soil.</title>
        <authorList>
            <person name="Nakai R."/>
            <person name="Kusada H."/>
            <person name="Tamaki H."/>
        </authorList>
    </citation>
    <scope>NUCLEOTIDE SEQUENCE</scope>
    <source>
        <strain evidence="7">TMPK1</strain>
    </source>
</reference>
<dbReference type="InterPro" id="IPR001851">
    <property type="entry name" value="ABC_transp_permease"/>
</dbReference>
<comment type="subcellular location">
    <subcellularLocation>
        <location evidence="1">Cell membrane</location>
        <topology evidence="1">Multi-pass membrane protein</topology>
    </subcellularLocation>
</comment>
<evidence type="ECO:0000256" key="3">
    <source>
        <dbReference type="ARBA" id="ARBA00022692"/>
    </source>
</evidence>
<dbReference type="CDD" id="cd06580">
    <property type="entry name" value="TM_PBP1_transp_TpRbsC_like"/>
    <property type="match status" value="1"/>
</dbReference>
<evidence type="ECO:0000313" key="7">
    <source>
        <dbReference type="EMBL" id="GIL41857.1"/>
    </source>
</evidence>
<feature type="transmembrane region" description="Helical" evidence="6">
    <location>
        <begin position="258"/>
        <end position="279"/>
    </location>
</feature>
<evidence type="ECO:0000256" key="5">
    <source>
        <dbReference type="ARBA" id="ARBA00023136"/>
    </source>
</evidence>
<evidence type="ECO:0000256" key="1">
    <source>
        <dbReference type="ARBA" id="ARBA00004651"/>
    </source>
</evidence>
<comment type="caution">
    <text evidence="7">The sequence shown here is derived from an EMBL/GenBank/DDBJ whole genome shotgun (WGS) entry which is preliminary data.</text>
</comment>
<accession>A0A8S8XJH4</accession>
<dbReference type="GO" id="GO:0022857">
    <property type="term" value="F:transmembrane transporter activity"/>
    <property type="evidence" value="ECO:0007669"/>
    <property type="project" value="InterPro"/>
</dbReference>
<dbReference type="GO" id="GO:0005886">
    <property type="term" value="C:plasma membrane"/>
    <property type="evidence" value="ECO:0007669"/>
    <property type="project" value="UniProtKB-SubCell"/>
</dbReference>
<dbReference type="PANTHER" id="PTHR43370:SF2">
    <property type="entry name" value="ABC TRANSPORTER PERMEASE PROTEIN"/>
    <property type="match status" value="1"/>
</dbReference>
<dbReference type="Proteomes" id="UP000681075">
    <property type="component" value="Unassembled WGS sequence"/>
</dbReference>